<evidence type="ECO:0000256" key="17">
    <source>
        <dbReference type="SAM" id="SignalP"/>
    </source>
</evidence>
<feature type="disulfide bond" evidence="14">
    <location>
        <begin position="584"/>
        <end position="595"/>
    </location>
</feature>
<organism evidence="20">
    <name type="scientific">Lepeophtheirus salmonis</name>
    <name type="common">Salmon louse</name>
    <name type="synonym">Caligus salmonis</name>
    <dbReference type="NCBI Taxonomy" id="72036"/>
    <lineage>
        <taxon>Eukaryota</taxon>
        <taxon>Metazoa</taxon>
        <taxon>Ecdysozoa</taxon>
        <taxon>Arthropoda</taxon>
        <taxon>Crustacea</taxon>
        <taxon>Multicrustacea</taxon>
        <taxon>Hexanauplia</taxon>
        <taxon>Copepoda</taxon>
        <taxon>Siphonostomatoida</taxon>
        <taxon>Caligidae</taxon>
        <taxon>Lepeophtheirus</taxon>
    </lineage>
</organism>
<name>A0A0K2UF94_LEPSM</name>
<evidence type="ECO:0000256" key="5">
    <source>
        <dbReference type="ARBA" id="ARBA00022692"/>
    </source>
</evidence>
<feature type="disulfide bond" evidence="14">
    <location>
        <begin position="545"/>
        <end position="554"/>
    </location>
</feature>
<accession>A0A0K2UF94</accession>
<dbReference type="SUPFAM" id="SSF53300">
    <property type="entry name" value="vWA-like"/>
    <property type="match status" value="1"/>
</dbReference>
<feature type="disulfide bond" evidence="14">
    <location>
        <begin position="456"/>
        <end position="465"/>
    </location>
</feature>
<dbReference type="GO" id="GO:0007157">
    <property type="term" value="P:heterophilic cell-cell adhesion via plasma membrane cell adhesion molecules"/>
    <property type="evidence" value="ECO:0007669"/>
    <property type="project" value="UniProtKB-ARBA"/>
</dbReference>
<dbReference type="InterPro" id="IPR002369">
    <property type="entry name" value="Integrin_bsu_VWA"/>
</dbReference>
<dbReference type="GO" id="GO:0005178">
    <property type="term" value="F:integrin binding"/>
    <property type="evidence" value="ECO:0007669"/>
    <property type="project" value="TreeGrafter"/>
</dbReference>
<dbReference type="GO" id="GO:0033627">
    <property type="term" value="P:cell adhesion mediated by integrin"/>
    <property type="evidence" value="ECO:0007669"/>
    <property type="project" value="TreeGrafter"/>
</dbReference>
<dbReference type="Pfam" id="PF08725">
    <property type="entry name" value="Integrin_b_cyt"/>
    <property type="match status" value="1"/>
</dbReference>
<evidence type="ECO:0000256" key="3">
    <source>
        <dbReference type="ARBA" id="ARBA00022475"/>
    </source>
</evidence>
<dbReference type="Gene3D" id="1.20.5.100">
    <property type="entry name" value="Cytochrome c1, transmembrane anchor, C-terminal"/>
    <property type="match status" value="1"/>
</dbReference>
<keyword evidence="3" id="KW-1003">Cell membrane</keyword>
<keyword evidence="12 14" id="KW-1015">Disulfide bond</keyword>
<feature type="disulfide bond" evidence="14">
    <location>
        <begin position="227"/>
        <end position="268"/>
    </location>
</feature>
<evidence type="ECO:0000256" key="13">
    <source>
        <dbReference type="ARBA" id="ARBA00023180"/>
    </source>
</evidence>
<evidence type="ECO:0000256" key="14">
    <source>
        <dbReference type="PIRSR" id="PIRSR002512-1"/>
    </source>
</evidence>
<dbReference type="OrthoDB" id="410592at2759"/>
<dbReference type="SUPFAM" id="SSF69179">
    <property type="entry name" value="Integrin domains"/>
    <property type="match status" value="1"/>
</dbReference>
<dbReference type="PIRSF" id="PIRSF002512">
    <property type="entry name" value="Integrin_B"/>
    <property type="match status" value="1"/>
</dbReference>
<protein>
    <recommendedName>
        <fullName evidence="15">Integrin beta</fullName>
    </recommendedName>
</protein>
<dbReference type="FunFam" id="2.10.25.10:FF:000036">
    <property type="entry name" value="Integrin beta"/>
    <property type="match status" value="1"/>
</dbReference>
<keyword evidence="9 16" id="KW-1133">Transmembrane helix</keyword>
<evidence type="ECO:0000256" key="12">
    <source>
        <dbReference type="ARBA" id="ARBA00023157"/>
    </source>
</evidence>
<dbReference type="PROSITE" id="PS00243">
    <property type="entry name" value="I_EGF_1"/>
    <property type="match status" value="1"/>
</dbReference>
<dbReference type="InterPro" id="IPR015812">
    <property type="entry name" value="Integrin_bsu"/>
</dbReference>
<dbReference type="PRINTS" id="PR01186">
    <property type="entry name" value="INTEGRINB"/>
</dbReference>
<feature type="chain" id="PRO_5005488679" description="Integrin beta" evidence="17">
    <location>
        <begin position="22"/>
        <end position="766"/>
    </location>
</feature>
<dbReference type="EMBL" id="HACA01019552">
    <property type="protein sequence ID" value="CDW36913.1"/>
    <property type="molecule type" value="Transcribed_RNA"/>
</dbReference>
<dbReference type="Pfam" id="PF00362">
    <property type="entry name" value="Integrin_beta"/>
    <property type="match status" value="1"/>
</dbReference>
<feature type="domain" description="Integrin beta subunit VWA" evidence="18">
    <location>
        <begin position="29"/>
        <end position="430"/>
    </location>
</feature>
<feature type="disulfide bond" evidence="14">
    <location>
        <begin position="428"/>
        <end position="432"/>
    </location>
</feature>
<feature type="disulfide bond" evidence="14">
    <location>
        <begin position="540"/>
        <end position="572"/>
    </location>
</feature>
<sequence>KMKFYRLILLILFYHTKRIHAICSNVYKTCGNCSIDPDCFWCLDPPGCMDIAQNCFNKYETVNQVDILDENDPKVANQQQIYPKKVSMNLIPGQEEIIDFVVTQFKEYPVDLYFLVDLSWSMRGARDNIAIQGENIVRGIRKITKDLKVGFGSFIEKNVPPFTSVISQFNCPMGTTNCSNPYSFYHQMNLQKLSPNTFRERIQSAPLGGNVDEPEASFDALGQAMTCHKEIGWRKNSRKIILLTTDGDFHFALDGKLLGLLEPNDGQCHLNSLGYFTEEKVMDYPSISQIDAIARSGSYIVIFAVTSQYYDVYHHLSKQIKGSTVASLEKDATNIVEIVKELYEKVTTTVEVSLKNVKPRESNYTVKILANCNGEYEETKVCNNIDIDTPISFKAIVTLEECFTGTKTFQISVLGVPKSMTVELKSQCNCDCESHNGTLSKECGFNGVFQCGTCYCHGGFMGESCECESNFTVEEQNEACLDPNSSKEEESKICSSRGKCICGECECSKSFYGTYCQCDDLSCPMNVEGEICSNNGKCVCNQCKCESKWEGLNCGCSKENSFCVSPFNGKECSGNGNCECNEKCSCREEFGGKFCQILPQTSDSCSLLKECMEKKLFEDDFEVELNKECSVFQIVYVTQNELKTRLEGDLCVLTRKDGCVYEFRTTLTKDTNSLIVYALEDKEERCRFYGVNYMLISLSTVIGTIVLGLLGILIYKLYIMHQDKREYERFLALKQNQKFALNENALYKNPISKFQNPTYLPSRPSN</sequence>
<evidence type="ECO:0000256" key="11">
    <source>
        <dbReference type="ARBA" id="ARBA00023136"/>
    </source>
</evidence>
<feature type="disulfide bond" evidence="14">
    <location>
        <begin position="500"/>
        <end position="505"/>
    </location>
</feature>
<keyword evidence="10 15" id="KW-0401">Integrin</keyword>
<keyword evidence="11 16" id="KW-0472">Membrane</keyword>
<dbReference type="GO" id="GO:0007229">
    <property type="term" value="P:integrin-mediated signaling pathway"/>
    <property type="evidence" value="ECO:0007669"/>
    <property type="project" value="UniProtKB-KW"/>
</dbReference>
<evidence type="ECO:0000256" key="4">
    <source>
        <dbReference type="ARBA" id="ARBA00022536"/>
    </source>
</evidence>
<dbReference type="Pfam" id="PF07974">
    <property type="entry name" value="EGF_2"/>
    <property type="match status" value="2"/>
</dbReference>
<evidence type="ECO:0000256" key="1">
    <source>
        <dbReference type="ARBA" id="ARBA00004251"/>
    </source>
</evidence>
<evidence type="ECO:0000256" key="8">
    <source>
        <dbReference type="ARBA" id="ARBA00022889"/>
    </source>
</evidence>
<dbReference type="Gene3D" id="2.10.25.10">
    <property type="entry name" value="Laminin"/>
    <property type="match status" value="3"/>
</dbReference>
<dbReference type="InterPro" id="IPR036465">
    <property type="entry name" value="vWFA_dom_sf"/>
</dbReference>
<dbReference type="GO" id="GO:0007160">
    <property type="term" value="P:cell-matrix adhesion"/>
    <property type="evidence" value="ECO:0007669"/>
    <property type="project" value="TreeGrafter"/>
</dbReference>
<evidence type="ECO:0000256" key="6">
    <source>
        <dbReference type="ARBA" id="ARBA00022729"/>
    </source>
</evidence>
<dbReference type="SMART" id="SM00187">
    <property type="entry name" value="INB"/>
    <property type="match status" value="1"/>
</dbReference>
<dbReference type="GO" id="GO:0008305">
    <property type="term" value="C:integrin complex"/>
    <property type="evidence" value="ECO:0007669"/>
    <property type="project" value="TreeGrafter"/>
</dbReference>
<evidence type="ECO:0000259" key="18">
    <source>
        <dbReference type="SMART" id="SM00187"/>
    </source>
</evidence>
<keyword evidence="7" id="KW-0677">Repeat</keyword>
<dbReference type="AlphaFoldDB" id="A0A0K2UF94"/>
<dbReference type="Gene3D" id="2.60.40.1510">
    <property type="entry name" value="ntegrin, alpha v. Chain A, domain 3"/>
    <property type="match status" value="1"/>
</dbReference>
<feature type="signal peptide" evidence="17">
    <location>
        <begin position="1"/>
        <end position="21"/>
    </location>
</feature>
<keyword evidence="6 17" id="KW-0732">Signal</keyword>
<feature type="transmembrane region" description="Helical" evidence="16">
    <location>
        <begin position="693"/>
        <end position="715"/>
    </location>
</feature>
<dbReference type="GO" id="GO:0005925">
    <property type="term" value="C:focal adhesion"/>
    <property type="evidence" value="ECO:0007669"/>
    <property type="project" value="TreeGrafter"/>
</dbReference>
<keyword evidence="8 15" id="KW-0130">Cell adhesion</keyword>
<evidence type="ECO:0000256" key="7">
    <source>
        <dbReference type="ARBA" id="ARBA00022737"/>
    </source>
</evidence>
<dbReference type="InterPro" id="IPR013111">
    <property type="entry name" value="EGF_extracell"/>
</dbReference>
<evidence type="ECO:0000256" key="15">
    <source>
        <dbReference type="RuleBase" id="RU000633"/>
    </source>
</evidence>
<dbReference type="InterPro" id="IPR014836">
    <property type="entry name" value="Integrin_bsu_cyt_dom"/>
</dbReference>
<evidence type="ECO:0000256" key="2">
    <source>
        <dbReference type="ARBA" id="ARBA00007449"/>
    </source>
</evidence>
<feature type="domain" description="Integrin beta subunit cytoplasmic" evidence="19">
    <location>
        <begin position="716"/>
        <end position="762"/>
    </location>
</feature>
<feature type="disulfide bond" evidence="14">
    <location>
        <begin position="556"/>
        <end position="563"/>
    </location>
</feature>
<keyword evidence="5 15" id="KW-0812">Transmembrane</keyword>
<feature type="disulfide bond" evidence="14">
    <location>
        <begin position="507"/>
        <end position="516"/>
    </location>
</feature>
<keyword evidence="4" id="KW-0245">EGF-like domain</keyword>
<dbReference type="FunFam" id="3.40.50.410:FF:000002">
    <property type="entry name" value="Integrin beta"/>
    <property type="match status" value="1"/>
</dbReference>
<dbReference type="InterPro" id="IPR057243">
    <property type="entry name" value="Integrin_I-EGF_CS"/>
</dbReference>
<dbReference type="GO" id="GO:0016477">
    <property type="term" value="P:cell migration"/>
    <property type="evidence" value="ECO:0007669"/>
    <property type="project" value="TreeGrafter"/>
</dbReference>
<dbReference type="PANTHER" id="PTHR10082">
    <property type="entry name" value="INTEGRIN BETA SUBUNIT"/>
    <property type="match status" value="1"/>
</dbReference>
<feature type="disulfide bond" evidence="14">
    <location>
        <begin position="402"/>
        <end position="651"/>
    </location>
</feature>
<evidence type="ECO:0000259" key="19">
    <source>
        <dbReference type="SMART" id="SM01241"/>
    </source>
</evidence>
<feature type="disulfide bond" evidence="14">
    <location>
        <begin position="518"/>
        <end position="523"/>
    </location>
</feature>
<dbReference type="GO" id="GO:0009986">
    <property type="term" value="C:cell surface"/>
    <property type="evidence" value="ECO:0007669"/>
    <property type="project" value="TreeGrafter"/>
</dbReference>
<proteinExistence type="inferred from homology"/>
<keyword evidence="13" id="KW-0325">Glycoprotein</keyword>
<feature type="disulfide bond" evidence="14">
    <location>
        <begin position="372"/>
        <end position="382"/>
    </location>
</feature>
<feature type="disulfide bond" evidence="14">
    <location>
        <begin position="502"/>
        <end position="532"/>
    </location>
</feature>
<comment type="subcellular location">
    <subcellularLocation>
        <location evidence="1 15">Cell membrane</location>
        <topology evidence="1 15">Single-pass type I membrane protein</topology>
    </subcellularLocation>
</comment>
<reference evidence="20" key="1">
    <citation type="submission" date="2014-05" db="EMBL/GenBank/DDBJ databases">
        <authorList>
            <person name="Chronopoulou M."/>
        </authorList>
    </citation>
    <scope>NUCLEOTIDE SEQUENCE</scope>
    <source>
        <tissue evidence="20">Whole organism</tissue>
    </source>
</reference>
<evidence type="ECO:0000256" key="10">
    <source>
        <dbReference type="ARBA" id="ARBA00023037"/>
    </source>
</evidence>
<dbReference type="InterPro" id="IPR032695">
    <property type="entry name" value="Integrin_dom_sf"/>
</dbReference>
<feature type="disulfide bond" evidence="14">
    <location>
        <begin position="538"/>
        <end position="543"/>
    </location>
</feature>
<dbReference type="PANTHER" id="PTHR10082:SF60">
    <property type="entry name" value="INTEGRIN BETA-PS"/>
    <property type="match status" value="1"/>
</dbReference>
<dbReference type="Gene3D" id="3.40.50.410">
    <property type="entry name" value="von Willebrand factor, type A domain"/>
    <property type="match status" value="1"/>
</dbReference>
<feature type="disulfide bond" evidence="14">
    <location>
        <begin position="451"/>
        <end position="494"/>
    </location>
</feature>
<dbReference type="SMART" id="SM01241">
    <property type="entry name" value="Integrin_b_cyt"/>
    <property type="match status" value="1"/>
</dbReference>
<comment type="similarity">
    <text evidence="2 15">Belongs to the integrin beta chain family.</text>
</comment>
<evidence type="ECO:0000313" key="20">
    <source>
        <dbReference type="EMBL" id="CDW36913.1"/>
    </source>
</evidence>
<evidence type="ECO:0000256" key="16">
    <source>
        <dbReference type="SAM" id="Phobius"/>
    </source>
</evidence>
<evidence type="ECO:0000256" key="9">
    <source>
        <dbReference type="ARBA" id="ARBA00022989"/>
    </source>
</evidence>
<feature type="disulfide bond" evidence="14">
    <location>
        <begin position="30"/>
        <end position="39"/>
    </location>
</feature>
<feature type="non-terminal residue" evidence="20">
    <location>
        <position position="1"/>
    </location>
</feature>